<protein>
    <submittedName>
        <fullName evidence="2">I78 family peptidase inhibitor</fullName>
    </submittedName>
</protein>
<keyword evidence="1" id="KW-0732">Signal</keyword>
<dbReference type="PANTHER" id="PTHR39600">
    <property type="entry name" value="PEPTIDASE INHIBITOR I78 FAMILY PROTEIN"/>
    <property type="match status" value="1"/>
</dbReference>
<reference evidence="2 3" key="1">
    <citation type="submission" date="2024-09" db="EMBL/GenBank/DDBJ databases">
        <authorList>
            <person name="Sun Q."/>
            <person name="Mori K."/>
        </authorList>
    </citation>
    <scope>NUCLEOTIDE SEQUENCE [LARGE SCALE GENOMIC DNA]</scope>
    <source>
        <strain evidence="2 3">CICC 11035S</strain>
    </source>
</reference>
<name>A0ABV6S9P6_9SPHN</name>
<dbReference type="RefSeq" id="WP_267218706.1">
    <property type="nucleotide sequence ID" value="NZ_JAPCWC010000002.1"/>
</dbReference>
<dbReference type="PANTHER" id="PTHR39600:SF1">
    <property type="entry name" value="PEPTIDASE INHIBITOR I78 FAMILY PROTEIN"/>
    <property type="match status" value="1"/>
</dbReference>
<dbReference type="Proteomes" id="UP001589858">
    <property type="component" value="Unassembled WGS sequence"/>
</dbReference>
<accession>A0ABV6S9P6</accession>
<dbReference type="PROSITE" id="PS51257">
    <property type="entry name" value="PROKAR_LIPOPROTEIN"/>
    <property type="match status" value="1"/>
</dbReference>
<gene>
    <name evidence="2" type="ORF">ACFFF8_15335</name>
</gene>
<feature type="signal peptide" evidence="1">
    <location>
        <begin position="1"/>
        <end position="19"/>
    </location>
</feature>
<evidence type="ECO:0000313" key="2">
    <source>
        <dbReference type="EMBL" id="MFC0685965.1"/>
    </source>
</evidence>
<feature type="chain" id="PRO_5046476770" evidence="1">
    <location>
        <begin position="20"/>
        <end position="110"/>
    </location>
</feature>
<sequence>MLRKSAAMTALAASLLALSACTATGSDTVAETTPRPPAPPALEPNCGADQLGAYIGQPASDEVIAAITGWRGGKPMRVLRPGQAVTMDFRPDRLNVQVGEDGKIKGFTCT</sequence>
<evidence type="ECO:0000313" key="3">
    <source>
        <dbReference type="Proteomes" id="UP001589858"/>
    </source>
</evidence>
<dbReference type="EMBL" id="JBHLTM010000061">
    <property type="protein sequence ID" value="MFC0685965.1"/>
    <property type="molecule type" value="Genomic_DNA"/>
</dbReference>
<evidence type="ECO:0000256" key="1">
    <source>
        <dbReference type="SAM" id="SignalP"/>
    </source>
</evidence>
<proteinExistence type="predicted"/>
<comment type="caution">
    <text evidence="2">The sequence shown here is derived from an EMBL/GenBank/DDBJ whole genome shotgun (WGS) entry which is preliminary data.</text>
</comment>
<keyword evidence="3" id="KW-1185">Reference proteome</keyword>
<organism evidence="2 3">
    <name type="scientific">Novosphingobium clariflavum</name>
    <dbReference type="NCBI Taxonomy" id="2029884"/>
    <lineage>
        <taxon>Bacteria</taxon>
        <taxon>Pseudomonadati</taxon>
        <taxon>Pseudomonadota</taxon>
        <taxon>Alphaproteobacteria</taxon>
        <taxon>Sphingomonadales</taxon>
        <taxon>Sphingomonadaceae</taxon>
        <taxon>Novosphingobium</taxon>
    </lineage>
</organism>
<dbReference type="Pfam" id="PF11720">
    <property type="entry name" value="Inhibitor_I78"/>
    <property type="match status" value="1"/>
</dbReference>
<dbReference type="InterPro" id="IPR021719">
    <property type="entry name" value="Prot_inh_I78"/>
</dbReference>
<dbReference type="Gene3D" id="3.30.10.10">
    <property type="entry name" value="Trypsin Inhibitor V, subunit A"/>
    <property type="match status" value="1"/>
</dbReference>